<sequence length="190" mass="21442">MCNDYRYTQSPDTLREEFSQLKIPLRFAGDATPNYPPYDDIRPNQTAPIIRGGSEGVELSVTPWAWKSSSGKPVFNFRSEGRSFAKSERCLIPSDGFYEFTTPDDPNQRLKDKHLFTLAGEPWFWIAGLVKEGAFAMLTTSPGPDIAPYHDRQIVVLGRQEGLDWLDLSKPEAEILRPLPAGSLTHEQVR</sequence>
<evidence type="ECO:0000256" key="7">
    <source>
        <dbReference type="ARBA" id="ARBA00023239"/>
    </source>
</evidence>
<dbReference type="GO" id="GO:0008233">
    <property type="term" value="F:peptidase activity"/>
    <property type="evidence" value="ECO:0007669"/>
    <property type="project" value="UniProtKB-KW"/>
</dbReference>
<dbReference type="GO" id="GO:0106300">
    <property type="term" value="P:protein-DNA covalent cross-linking repair"/>
    <property type="evidence" value="ECO:0007669"/>
    <property type="project" value="InterPro"/>
</dbReference>
<dbReference type="EMBL" id="CP000747">
    <property type="protein sequence ID" value="ACG77856.1"/>
    <property type="molecule type" value="Genomic_DNA"/>
</dbReference>
<dbReference type="GO" id="GO:0016829">
    <property type="term" value="F:lyase activity"/>
    <property type="evidence" value="ECO:0007669"/>
    <property type="project" value="UniProtKB-KW"/>
</dbReference>
<accession>B4R9U2</accession>
<keyword evidence="4 8" id="KW-0378">Hydrolase</keyword>
<name>B4R9U2_PHEZH</name>
<dbReference type="EC" id="3.4.-.-" evidence="8"/>
<dbReference type="Pfam" id="PF02586">
    <property type="entry name" value="SRAP"/>
    <property type="match status" value="1"/>
</dbReference>
<dbReference type="eggNOG" id="COG2135">
    <property type="taxonomic scope" value="Bacteria"/>
</dbReference>
<dbReference type="SUPFAM" id="SSF143081">
    <property type="entry name" value="BB1717-like"/>
    <property type="match status" value="1"/>
</dbReference>
<evidence type="ECO:0000256" key="1">
    <source>
        <dbReference type="ARBA" id="ARBA00008136"/>
    </source>
</evidence>
<keyword evidence="7" id="KW-0456">Lyase</keyword>
<evidence type="ECO:0000313" key="10">
    <source>
        <dbReference type="Proteomes" id="UP000001868"/>
    </source>
</evidence>
<organism evidence="9 10">
    <name type="scientific">Phenylobacterium zucineum (strain HLK1)</name>
    <dbReference type="NCBI Taxonomy" id="450851"/>
    <lineage>
        <taxon>Bacteria</taxon>
        <taxon>Pseudomonadati</taxon>
        <taxon>Pseudomonadota</taxon>
        <taxon>Alphaproteobacteria</taxon>
        <taxon>Caulobacterales</taxon>
        <taxon>Caulobacteraceae</taxon>
        <taxon>Phenylobacterium</taxon>
    </lineage>
</organism>
<dbReference type="KEGG" id="pzu:PHZ_c1443"/>
<evidence type="ECO:0000256" key="5">
    <source>
        <dbReference type="ARBA" id="ARBA00023124"/>
    </source>
</evidence>
<dbReference type="RefSeq" id="WP_012522000.1">
    <property type="nucleotide sequence ID" value="NC_011144.1"/>
</dbReference>
<keyword evidence="10" id="KW-1185">Reference proteome</keyword>
<comment type="similarity">
    <text evidence="1 8">Belongs to the SOS response-associated peptidase family.</text>
</comment>
<keyword evidence="5" id="KW-0190">Covalent protein-DNA linkage</keyword>
<dbReference type="PANTHER" id="PTHR13604">
    <property type="entry name" value="DC12-RELATED"/>
    <property type="match status" value="1"/>
</dbReference>
<evidence type="ECO:0000256" key="2">
    <source>
        <dbReference type="ARBA" id="ARBA00022670"/>
    </source>
</evidence>
<dbReference type="GO" id="GO:0003697">
    <property type="term" value="F:single-stranded DNA binding"/>
    <property type="evidence" value="ECO:0007669"/>
    <property type="project" value="InterPro"/>
</dbReference>
<evidence type="ECO:0000256" key="6">
    <source>
        <dbReference type="ARBA" id="ARBA00023125"/>
    </source>
</evidence>
<dbReference type="STRING" id="450851.PHZ_c1443"/>
<keyword evidence="6" id="KW-0238">DNA-binding</keyword>
<gene>
    <name evidence="9" type="ordered locus">PHZ_c1443</name>
</gene>
<evidence type="ECO:0000313" key="9">
    <source>
        <dbReference type="EMBL" id="ACG77856.1"/>
    </source>
</evidence>
<dbReference type="PANTHER" id="PTHR13604:SF0">
    <property type="entry name" value="ABASIC SITE PROCESSING PROTEIN HMCES"/>
    <property type="match status" value="1"/>
</dbReference>
<dbReference type="InterPro" id="IPR003738">
    <property type="entry name" value="SRAP"/>
</dbReference>
<dbReference type="Gene3D" id="3.90.1680.10">
    <property type="entry name" value="SOS response associated peptidase-like"/>
    <property type="match status" value="1"/>
</dbReference>
<evidence type="ECO:0000256" key="4">
    <source>
        <dbReference type="ARBA" id="ARBA00022801"/>
    </source>
</evidence>
<evidence type="ECO:0000256" key="3">
    <source>
        <dbReference type="ARBA" id="ARBA00022763"/>
    </source>
</evidence>
<dbReference type="OrthoDB" id="9782620at2"/>
<evidence type="ECO:0000256" key="8">
    <source>
        <dbReference type="RuleBase" id="RU364100"/>
    </source>
</evidence>
<dbReference type="AlphaFoldDB" id="B4R9U2"/>
<dbReference type="InterPro" id="IPR036590">
    <property type="entry name" value="SRAP-like"/>
</dbReference>
<keyword evidence="3" id="KW-0227">DNA damage</keyword>
<keyword evidence="2 8" id="KW-0645">Protease</keyword>
<dbReference type="GO" id="GO:0006508">
    <property type="term" value="P:proteolysis"/>
    <property type="evidence" value="ECO:0007669"/>
    <property type="project" value="UniProtKB-KW"/>
</dbReference>
<proteinExistence type="inferred from homology"/>
<dbReference type="Proteomes" id="UP000001868">
    <property type="component" value="Chromosome"/>
</dbReference>
<dbReference type="HOGENOM" id="CLU_092416_0_0_5"/>
<protein>
    <recommendedName>
        <fullName evidence="8">Abasic site processing protein</fullName>
        <ecNumber evidence="8">3.4.-.-</ecNumber>
    </recommendedName>
</protein>
<reference evidence="9 10" key="1">
    <citation type="journal article" date="2008" name="BMC Genomics">
        <title>Complete genome of Phenylobacterium zucineum - a novel facultative intracellular bacterium isolated from human erythroleukemia cell line K562.</title>
        <authorList>
            <person name="Luo Y."/>
            <person name="Xu X."/>
            <person name="Ding Z."/>
            <person name="Liu Z."/>
            <person name="Zhang B."/>
            <person name="Yan Z."/>
            <person name="Sun J."/>
            <person name="Hu S."/>
            <person name="Hu X."/>
        </authorList>
    </citation>
    <scope>NUCLEOTIDE SEQUENCE [LARGE SCALE GENOMIC DNA]</scope>
    <source>
        <strain evidence="9 10">HLK1</strain>
    </source>
</reference>